<dbReference type="InterPro" id="IPR039426">
    <property type="entry name" value="TonB-dep_rcpt-like"/>
</dbReference>
<keyword evidence="8 9" id="KW-0998">Cell outer membrane</keyword>
<evidence type="ECO:0000256" key="11">
    <source>
        <dbReference type="RuleBase" id="RU003357"/>
    </source>
</evidence>
<evidence type="ECO:0000256" key="10">
    <source>
        <dbReference type="PROSITE-ProRule" id="PRU10143"/>
    </source>
</evidence>
<dbReference type="EMBL" id="UXHF01000011">
    <property type="protein sequence ID" value="VDC48823.1"/>
    <property type="molecule type" value="Genomic_DNA"/>
</dbReference>
<feature type="signal peptide" evidence="12">
    <location>
        <begin position="1"/>
        <end position="23"/>
    </location>
</feature>
<evidence type="ECO:0000256" key="12">
    <source>
        <dbReference type="SAM" id="SignalP"/>
    </source>
</evidence>
<comment type="subcellular location">
    <subcellularLocation>
        <location evidence="1 9">Cell outer membrane</location>
        <topology evidence="1 9">Multi-pass membrane protein</topology>
    </subcellularLocation>
</comment>
<evidence type="ECO:0000259" key="13">
    <source>
        <dbReference type="Pfam" id="PF00593"/>
    </source>
</evidence>
<gene>
    <name evidence="15" type="primary">cirA_3</name>
    <name evidence="15" type="ORF">BREV_BREV_00872</name>
</gene>
<feature type="domain" description="TonB-dependent receptor plug" evidence="14">
    <location>
        <begin position="68"/>
        <end position="194"/>
    </location>
</feature>
<sequence>MTRTMSTSMLALMLCASAGGAWAQSAAPQKTEEERARAEQAAIDTAGEAAVVDSVEVTGSRLGSGDPTSRVIVISKEEIQARGVTSVEQLIRTLPQNVATIGAITNERARGPLSNRDKVSVSQIGSLGVSAANLGGMGAGNTLILVNGRRVAGAAGIEDGFANLNGIPLSAVERVEISFGGASAVYGADAIGGVINFILRKDFVGSTLTVQHEVSSNDADNSRISLFSGYSWGSGNISGTLDFSRRKPVNNHKSGFVTENYSSYYGGDTAFDTRSFSRGLQPGVIDRGYYAFEPPTYDARYVAQGLTVRPGFVGRPSLTDLITVGAEALPDFVPEFAGPESESTSATLNFEQKITDKLTFFGDALYTRSESEQDIRYSEGLRVQLAPGQAYNPFPAYPFDRFTPGPIVAYNPQAEVEAGQLPSGRISNTATQWNINAGLSYQFNADTKIELLYSRSEADTSGQSPNLESVVDFQADATSPSGVKCYNRNLAENRVTGADRDYLQGVFDRQCLALTSSDPTLAFNPWKSTADGGGSSAADFYYIPVREARASGTQNWEARMNGVLWTLPAGKLFYAIGAEMTADDTDSQEVRIRTVNPVTRDRHAYFAELRVPIFGENFNYTGMRSLLLSLAARRDSYTTEGPIGTVNNVPYSLGGELLYDSSTFANTTPAVGLRWEPFEGLALRARWTEGFQAPPYTQLFNPVATRNTTTISNDPLYKCTTDCSRPGSYVVPLVVASNPDLEPQKSTQVSYGLTWRPQGMLDGLMFDVAYNSTKIDSEYANPRDLQTFLRQDEILRLTQFYPRDANGKIIEARQMTFNIVGSEYESINYELSYLWNTKWGTFEPKINVLDNIKAERQAFTEREPLSALGLLQGTDDYKVVGSLGWYYHDFNASLWAYYTPEYTNDYDIFRAAGVNQEEDRLIPVDDMLIMDLTAAWRINNDIRLNFAGRNILDEAPPFVVVQGRPYDTARYNAAGRTFSLELQYSF</sequence>
<keyword evidence="15" id="KW-0675">Receptor</keyword>
<dbReference type="AlphaFoldDB" id="A0A7Z8Y158"/>
<name>A0A7Z8Y158_9CAUL</name>
<dbReference type="InterPro" id="IPR000531">
    <property type="entry name" value="Beta-barrel_TonB"/>
</dbReference>
<evidence type="ECO:0000256" key="6">
    <source>
        <dbReference type="ARBA" id="ARBA00023077"/>
    </source>
</evidence>
<dbReference type="PROSITE" id="PS00430">
    <property type="entry name" value="TONB_DEPENDENT_REC_1"/>
    <property type="match status" value="1"/>
</dbReference>
<comment type="similarity">
    <text evidence="9 11">Belongs to the TonB-dependent receptor family.</text>
</comment>
<evidence type="ECO:0000256" key="5">
    <source>
        <dbReference type="ARBA" id="ARBA00022729"/>
    </source>
</evidence>
<accession>A0A7Z8Y158</accession>
<proteinExistence type="inferred from homology"/>
<dbReference type="PROSITE" id="PS52016">
    <property type="entry name" value="TONB_DEPENDENT_REC_3"/>
    <property type="match status" value="1"/>
</dbReference>
<evidence type="ECO:0000256" key="1">
    <source>
        <dbReference type="ARBA" id="ARBA00004571"/>
    </source>
</evidence>
<reference evidence="15 16" key="1">
    <citation type="submission" date="2018-11" db="EMBL/GenBank/DDBJ databases">
        <authorList>
            <person name="Peiro R."/>
            <person name="Begona"/>
            <person name="Cbmso G."/>
            <person name="Lopez M."/>
            <person name="Gonzalez S."/>
            <person name="Sacristan E."/>
            <person name="Castillo E."/>
        </authorList>
    </citation>
    <scope>NUCLEOTIDE SEQUENCE [LARGE SCALE GENOMIC DNA]</scope>
    <source>
        <strain evidence="15">Brev_genome</strain>
    </source>
</reference>
<dbReference type="Gene3D" id="2.40.170.20">
    <property type="entry name" value="TonB-dependent receptor, beta-barrel domain"/>
    <property type="match status" value="1"/>
</dbReference>
<dbReference type="InterPro" id="IPR010916">
    <property type="entry name" value="TonB_box_CS"/>
</dbReference>
<dbReference type="InterPro" id="IPR036942">
    <property type="entry name" value="Beta-barrel_TonB_sf"/>
</dbReference>
<dbReference type="Gene3D" id="2.170.130.10">
    <property type="entry name" value="TonB-dependent receptor, plug domain"/>
    <property type="match status" value="1"/>
</dbReference>
<evidence type="ECO:0000259" key="14">
    <source>
        <dbReference type="Pfam" id="PF07715"/>
    </source>
</evidence>
<keyword evidence="16" id="KW-1185">Reference proteome</keyword>
<evidence type="ECO:0000256" key="4">
    <source>
        <dbReference type="ARBA" id="ARBA00022692"/>
    </source>
</evidence>
<dbReference type="InterPro" id="IPR012910">
    <property type="entry name" value="Plug_dom"/>
</dbReference>
<comment type="caution">
    <text evidence="15">The sequence shown here is derived from an EMBL/GenBank/DDBJ whole genome shotgun (WGS) entry which is preliminary data.</text>
</comment>
<dbReference type="PANTHER" id="PTHR47234:SF1">
    <property type="entry name" value="TONB-DEPENDENT RECEPTOR"/>
    <property type="match status" value="1"/>
</dbReference>
<evidence type="ECO:0000256" key="2">
    <source>
        <dbReference type="ARBA" id="ARBA00022448"/>
    </source>
</evidence>
<feature type="domain" description="TonB-dependent receptor-like beta-barrel" evidence="13">
    <location>
        <begin position="539"/>
        <end position="951"/>
    </location>
</feature>
<keyword evidence="4 9" id="KW-0812">Transmembrane</keyword>
<dbReference type="SUPFAM" id="SSF56935">
    <property type="entry name" value="Porins"/>
    <property type="match status" value="1"/>
</dbReference>
<dbReference type="PANTHER" id="PTHR47234">
    <property type="match status" value="1"/>
</dbReference>
<evidence type="ECO:0000256" key="8">
    <source>
        <dbReference type="ARBA" id="ARBA00023237"/>
    </source>
</evidence>
<evidence type="ECO:0000256" key="7">
    <source>
        <dbReference type="ARBA" id="ARBA00023136"/>
    </source>
</evidence>
<evidence type="ECO:0000256" key="9">
    <source>
        <dbReference type="PROSITE-ProRule" id="PRU01360"/>
    </source>
</evidence>
<organism evidence="15 16">
    <name type="scientific">Brevundimonas mediterranea</name>
    <dbReference type="NCBI Taxonomy" id="74329"/>
    <lineage>
        <taxon>Bacteria</taxon>
        <taxon>Pseudomonadati</taxon>
        <taxon>Pseudomonadota</taxon>
        <taxon>Alphaproteobacteria</taxon>
        <taxon>Caulobacterales</taxon>
        <taxon>Caulobacteraceae</taxon>
        <taxon>Brevundimonas</taxon>
    </lineage>
</organism>
<keyword evidence="3 9" id="KW-1134">Transmembrane beta strand</keyword>
<dbReference type="Pfam" id="PF00593">
    <property type="entry name" value="TonB_dep_Rec_b-barrel"/>
    <property type="match status" value="1"/>
</dbReference>
<keyword evidence="2 9" id="KW-0813">Transport</keyword>
<evidence type="ECO:0000313" key="15">
    <source>
        <dbReference type="EMBL" id="VDC48823.1"/>
    </source>
</evidence>
<feature type="chain" id="PRO_5031441957" evidence="12">
    <location>
        <begin position="24"/>
        <end position="986"/>
    </location>
</feature>
<feature type="short sequence motif" description="TonB box" evidence="10">
    <location>
        <begin position="54"/>
        <end position="60"/>
    </location>
</feature>
<protein>
    <submittedName>
        <fullName evidence="15">Colicin I receptor</fullName>
    </submittedName>
</protein>
<evidence type="ECO:0000313" key="16">
    <source>
        <dbReference type="Proteomes" id="UP000289220"/>
    </source>
</evidence>
<keyword evidence="6 10" id="KW-0798">TonB box</keyword>
<evidence type="ECO:0000256" key="3">
    <source>
        <dbReference type="ARBA" id="ARBA00022452"/>
    </source>
</evidence>
<dbReference type="Proteomes" id="UP000289220">
    <property type="component" value="Unassembled WGS sequence"/>
</dbReference>
<dbReference type="GO" id="GO:0009279">
    <property type="term" value="C:cell outer membrane"/>
    <property type="evidence" value="ECO:0007669"/>
    <property type="project" value="UniProtKB-SubCell"/>
</dbReference>
<dbReference type="Pfam" id="PF07715">
    <property type="entry name" value="Plug"/>
    <property type="match status" value="1"/>
</dbReference>
<keyword evidence="7 9" id="KW-0472">Membrane</keyword>
<dbReference type="InterPro" id="IPR037066">
    <property type="entry name" value="Plug_dom_sf"/>
</dbReference>
<keyword evidence="5 12" id="KW-0732">Signal</keyword>